<evidence type="ECO:0000313" key="4">
    <source>
        <dbReference type="Proteomes" id="UP001177003"/>
    </source>
</evidence>
<dbReference type="InterPro" id="IPR036396">
    <property type="entry name" value="Cyt_P450_sf"/>
</dbReference>
<keyword evidence="2" id="KW-0472">Membrane</keyword>
<proteinExistence type="predicted"/>
<name>A0AA35ZWS3_LACSI</name>
<dbReference type="InterPro" id="IPR002401">
    <property type="entry name" value="Cyt_P450_E_grp-I"/>
</dbReference>
<dbReference type="InterPro" id="IPR001128">
    <property type="entry name" value="Cyt_P450"/>
</dbReference>
<dbReference type="Proteomes" id="UP001177003">
    <property type="component" value="Chromosome 8"/>
</dbReference>
<accession>A0AA35ZWS3</accession>
<evidence type="ECO:0000256" key="2">
    <source>
        <dbReference type="SAM" id="Phobius"/>
    </source>
</evidence>
<keyword evidence="1" id="KW-0560">Oxidoreductase</keyword>
<dbReference type="SUPFAM" id="SSF48264">
    <property type="entry name" value="Cytochrome P450"/>
    <property type="match status" value="1"/>
</dbReference>
<dbReference type="PANTHER" id="PTHR24299">
    <property type="entry name" value="CYTOCHROME P450 FAMILY 1"/>
    <property type="match status" value="1"/>
</dbReference>
<dbReference type="EMBL" id="OX465084">
    <property type="protein sequence ID" value="CAI9299763.1"/>
    <property type="molecule type" value="Genomic_DNA"/>
</dbReference>
<keyword evidence="2" id="KW-0812">Transmembrane</keyword>
<evidence type="ECO:0008006" key="5">
    <source>
        <dbReference type="Google" id="ProtNLM"/>
    </source>
</evidence>
<sequence length="138" mass="15511">MEFGIIVLGLFFSYTLIRVNFIVFEISKPKYLPPGPAPLPIIGNLHLLGDHPHQSLANLAKIYGPIMFLKLGRTTTLVISSAATAKEVLQKQDIAFSSRHILDAFNAHNHSHYSAVWLPVSTQWRTLRKILNTTMFTN</sequence>
<protein>
    <recommendedName>
        <fullName evidence="5">Cytochrome P450</fullName>
    </recommendedName>
</protein>
<evidence type="ECO:0000256" key="1">
    <source>
        <dbReference type="ARBA" id="ARBA00023002"/>
    </source>
</evidence>
<dbReference type="PRINTS" id="PR00463">
    <property type="entry name" value="EP450I"/>
</dbReference>
<dbReference type="Gene3D" id="1.10.630.10">
    <property type="entry name" value="Cytochrome P450"/>
    <property type="match status" value="1"/>
</dbReference>
<dbReference type="GO" id="GO:0004497">
    <property type="term" value="F:monooxygenase activity"/>
    <property type="evidence" value="ECO:0007669"/>
    <property type="project" value="InterPro"/>
</dbReference>
<dbReference type="GO" id="GO:0020037">
    <property type="term" value="F:heme binding"/>
    <property type="evidence" value="ECO:0007669"/>
    <property type="project" value="InterPro"/>
</dbReference>
<reference evidence="3" key="1">
    <citation type="submission" date="2023-04" db="EMBL/GenBank/DDBJ databases">
        <authorList>
            <person name="Vijverberg K."/>
            <person name="Xiong W."/>
            <person name="Schranz E."/>
        </authorList>
    </citation>
    <scope>NUCLEOTIDE SEQUENCE</scope>
</reference>
<evidence type="ECO:0000313" key="3">
    <source>
        <dbReference type="EMBL" id="CAI9299763.1"/>
    </source>
</evidence>
<organism evidence="3 4">
    <name type="scientific">Lactuca saligna</name>
    <name type="common">Willowleaf lettuce</name>
    <dbReference type="NCBI Taxonomy" id="75948"/>
    <lineage>
        <taxon>Eukaryota</taxon>
        <taxon>Viridiplantae</taxon>
        <taxon>Streptophyta</taxon>
        <taxon>Embryophyta</taxon>
        <taxon>Tracheophyta</taxon>
        <taxon>Spermatophyta</taxon>
        <taxon>Magnoliopsida</taxon>
        <taxon>eudicotyledons</taxon>
        <taxon>Gunneridae</taxon>
        <taxon>Pentapetalae</taxon>
        <taxon>asterids</taxon>
        <taxon>campanulids</taxon>
        <taxon>Asterales</taxon>
        <taxon>Asteraceae</taxon>
        <taxon>Cichorioideae</taxon>
        <taxon>Cichorieae</taxon>
        <taxon>Lactucinae</taxon>
        <taxon>Lactuca</taxon>
    </lineage>
</organism>
<dbReference type="GO" id="GO:0005506">
    <property type="term" value="F:iron ion binding"/>
    <property type="evidence" value="ECO:0007669"/>
    <property type="project" value="InterPro"/>
</dbReference>
<feature type="transmembrane region" description="Helical" evidence="2">
    <location>
        <begin position="6"/>
        <end position="24"/>
    </location>
</feature>
<dbReference type="GO" id="GO:0016705">
    <property type="term" value="F:oxidoreductase activity, acting on paired donors, with incorporation or reduction of molecular oxygen"/>
    <property type="evidence" value="ECO:0007669"/>
    <property type="project" value="InterPro"/>
</dbReference>
<dbReference type="PANTHER" id="PTHR24299:SF59">
    <property type="entry name" value="CYTOCHROME P450 SUPERFAMILY PROTEIN"/>
    <property type="match status" value="1"/>
</dbReference>
<dbReference type="Pfam" id="PF00067">
    <property type="entry name" value="p450"/>
    <property type="match status" value="1"/>
</dbReference>
<keyword evidence="4" id="KW-1185">Reference proteome</keyword>
<gene>
    <name evidence="3" type="ORF">LSALG_LOCUS38451</name>
</gene>
<keyword evidence="2" id="KW-1133">Transmembrane helix</keyword>
<dbReference type="AlphaFoldDB" id="A0AA35ZWS3"/>